<dbReference type="FunFam" id="2.60.120.200:FF:000051">
    <property type="entry name" value="L-type lectin-domain containing receptor kinase V.9"/>
    <property type="match status" value="1"/>
</dbReference>
<evidence type="ECO:0000256" key="21">
    <source>
        <dbReference type="SAM" id="SignalP"/>
    </source>
</evidence>
<dbReference type="SUPFAM" id="SSF56112">
    <property type="entry name" value="Protein kinase-like (PK-like)"/>
    <property type="match status" value="1"/>
</dbReference>
<evidence type="ECO:0000256" key="16">
    <source>
        <dbReference type="ARBA" id="ARBA00023136"/>
    </source>
</evidence>
<dbReference type="InterPro" id="IPR019825">
    <property type="entry name" value="Lectin_legB_Mn/Ca_BS"/>
</dbReference>
<dbReference type="GO" id="GO:0004675">
    <property type="term" value="F:transmembrane receptor protein serine/threonine kinase activity"/>
    <property type="evidence" value="ECO:0000318"/>
    <property type="project" value="GO_Central"/>
</dbReference>
<evidence type="ECO:0000256" key="17">
    <source>
        <dbReference type="ARBA" id="ARBA00023170"/>
    </source>
</evidence>
<reference evidence="23" key="2">
    <citation type="submission" date="2017-06" db="EMBL/GenBank/DDBJ databases">
        <title>WGS assembly of Brachypodium distachyon.</title>
        <authorList>
            <consortium name="The International Brachypodium Initiative"/>
            <person name="Lucas S."/>
            <person name="Harmon-Smith M."/>
            <person name="Lail K."/>
            <person name="Tice H."/>
            <person name="Grimwood J."/>
            <person name="Bruce D."/>
            <person name="Barry K."/>
            <person name="Shu S."/>
            <person name="Lindquist E."/>
            <person name="Wang M."/>
            <person name="Pitluck S."/>
            <person name="Vogel J.P."/>
            <person name="Garvin D.F."/>
            <person name="Mockler T.C."/>
            <person name="Schmutz J."/>
            <person name="Rokhsar D."/>
            <person name="Bevan M.W."/>
        </authorList>
    </citation>
    <scope>NUCLEOTIDE SEQUENCE</scope>
    <source>
        <strain evidence="23">Bd21</strain>
    </source>
</reference>
<sequence length="470" mass="51928">MPTMVALVLLLLLLLDGKLAWSAKEGQFDYHGFAAGKLTLDGSAKVMPSGVLALTNSINPPNGHAFHPTPLRFIQESKTVMNTAVVARSFSTSFVFAIEDEYHGLSCDGLAFVVSPTTDFSTANRRQYLGLLNATNGTPNNRILAVELDTIMNTEFHDINSNHVGIDVNSLVSRQAKTAGYYNDEDGAFRDLTLSSREPMQVWVDYDGQVKRLNVTLAPMQMSKPKNPLLSEAIDLSPIMVDMMYVGFSSSSGTIIAHHYVLGWSFSLDGPALPLDFSKLPTLPRVDTKTRSKILGIMLPLTTALVVAALLVAVFVFRRRRFSEVREDWEYEFGPHRFAYKDLFHATNGFKCSNLVGVGGFGRVYKGVLPASNFEIAVKIVSHDSRQGLREFIAEVVTCGRRPFSMDENNHRIVLVDWVLEHQRNGSILDTVDPRLIGNCNTEEAILVLNLGSFCTMSDDSSVTVLLEGR</sequence>
<dbReference type="Gene3D" id="3.30.200.20">
    <property type="entry name" value="Phosphorylase Kinase, domain 1"/>
    <property type="match status" value="1"/>
</dbReference>
<evidence type="ECO:0000256" key="13">
    <source>
        <dbReference type="ARBA" id="ARBA00022777"/>
    </source>
</evidence>
<dbReference type="Pfam" id="PF00139">
    <property type="entry name" value="Lectin_legB"/>
    <property type="match status" value="1"/>
</dbReference>
<keyword evidence="10 21" id="KW-0732">Signal</keyword>
<feature type="signal peptide" evidence="21">
    <location>
        <begin position="1"/>
        <end position="20"/>
    </location>
</feature>
<dbReference type="GO" id="GO:0005524">
    <property type="term" value="F:ATP binding"/>
    <property type="evidence" value="ECO:0007669"/>
    <property type="project" value="UniProtKB-UniRule"/>
</dbReference>
<dbReference type="InterPro" id="IPR013320">
    <property type="entry name" value="ConA-like_dom_sf"/>
</dbReference>
<dbReference type="OrthoDB" id="543442at2759"/>
<evidence type="ECO:0000256" key="18">
    <source>
        <dbReference type="ARBA" id="ARBA00023180"/>
    </source>
</evidence>
<dbReference type="GO" id="GO:0030246">
    <property type="term" value="F:carbohydrate binding"/>
    <property type="evidence" value="ECO:0007669"/>
    <property type="project" value="UniProtKB-KW"/>
</dbReference>
<dbReference type="EMBL" id="CM000880">
    <property type="protein sequence ID" value="KQK15564.1"/>
    <property type="molecule type" value="Genomic_DNA"/>
</dbReference>
<evidence type="ECO:0000256" key="11">
    <source>
        <dbReference type="ARBA" id="ARBA00022734"/>
    </source>
</evidence>
<dbReference type="CDD" id="cd06899">
    <property type="entry name" value="lectin_legume_LecRK_Arcelin_ConA"/>
    <property type="match status" value="1"/>
</dbReference>
<organism evidence="23">
    <name type="scientific">Brachypodium distachyon</name>
    <name type="common">Purple false brome</name>
    <name type="synonym">Trachynia distachya</name>
    <dbReference type="NCBI Taxonomy" id="15368"/>
    <lineage>
        <taxon>Eukaryota</taxon>
        <taxon>Viridiplantae</taxon>
        <taxon>Streptophyta</taxon>
        <taxon>Embryophyta</taxon>
        <taxon>Tracheophyta</taxon>
        <taxon>Spermatophyta</taxon>
        <taxon>Magnoliopsida</taxon>
        <taxon>Liliopsida</taxon>
        <taxon>Poales</taxon>
        <taxon>Poaceae</taxon>
        <taxon>BOP clade</taxon>
        <taxon>Pooideae</taxon>
        <taxon>Stipodae</taxon>
        <taxon>Brachypodieae</taxon>
        <taxon>Brachypodium</taxon>
    </lineage>
</organism>
<dbReference type="Proteomes" id="UP000008810">
    <property type="component" value="Chromosome 1"/>
</dbReference>
<evidence type="ECO:0000256" key="1">
    <source>
        <dbReference type="ARBA" id="ARBA00004236"/>
    </source>
</evidence>
<evidence type="ECO:0000256" key="5">
    <source>
        <dbReference type="ARBA" id="ARBA00012513"/>
    </source>
</evidence>
<dbReference type="Gramene" id="KQK15564">
    <property type="protein sequence ID" value="KQK15564"/>
    <property type="gene ID" value="BRADI_1g23700v3"/>
</dbReference>
<keyword evidence="6" id="KW-1003">Cell membrane</keyword>
<gene>
    <name evidence="23" type="ORF">BRADI_1g23700v3</name>
</gene>
<feature type="domain" description="Legume lectin" evidence="22">
    <location>
        <begin position="27"/>
        <end position="280"/>
    </location>
</feature>
<evidence type="ECO:0000259" key="22">
    <source>
        <dbReference type="Pfam" id="PF00139"/>
    </source>
</evidence>
<keyword evidence="13" id="KW-0418">Kinase</keyword>
<protein>
    <recommendedName>
        <fullName evidence="5">non-specific serine/threonine protein kinase</fullName>
        <ecNumber evidence="5">2.7.11.1</ecNumber>
    </recommendedName>
</protein>
<dbReference type="GO" id="GO:0002229">
    <property type="term" value="P:defense response to oomycetes"/>
    <property type="evidence" value="ECO:0000318"/>
    <property type="project" value="GO_Central"/>
</dbReference>
<evidence type="ECO:0000313" key="24">
    <source>
        <dbReference type="EnsemblPlants" id="KQK15564"/>
    </source>
</evidence>
<proteinExistence type="inferred from homology"/>
<keyword evidence="18" id="KW-0325">Glycoprotein</keyword>
<comment type="similarity">
    <text evidence="3">In the N-terminal section; belongs to the leguminous lectin family.</text>
</comment>
<evidence type="ECO:0000256" key="12">
    <source>
        <dbReference type="ARBA" id="ARBA00022741"/>
    </source>
</evidence>
<dbReference type="PANTHER" id="PTHR27007">
    <property type="match status" value="1"/>
</dbReference>
<evidence type="ECO:0000256" key="7">
    <source>
        <dbReference type="ARBA" id="ARBA00022527"/>
    </source>
</evidence>
<dbReference type="PROSITE" id="PS00307">
    <property type="entry name" value="LECTIN_LEGUME_BETA"/>
    <property type="match status" value="1"/>
</dbReference>
<dbReference type="STRING" id="15368.A0A0Q3JU09"/>
<dbReference type="InterPro" id="IPR017441">
    <property type="entry name" value="Protein_kinase_ATP_BS"/>
</dbReference>
<evidence type="ECO:0000256" key="6">
    <source>
        <dbReference type="ARBA" id="ARBA00022475"/>
    </source>
</evidence>
<feature type="chain" id="PRO_5033725135" description="non-specific serine/threonine protein kinase" evidence="21">
    <location>
        <begin position="21"/>
        <end position="470"/>
    </location>
</feature>
<dbReference type="EC" id="2.7.11.1" evidence="5"/>
<dbReference type="PROSITE" id="PS00107">
    <property type="entry name" value="PROTEIN_KINASE_ATP"/>
    <property type="match status" value="1"/>
</dbReference>
<evidence type="ECO:0000256" key="15">
    <source>
        <dbReference type="ARBA" id="ARBA00022989"/>
    </source>
</evidence>
<keyword evidence="16 20" id="KW-0472">Membrane</keyword>
<dbReference type="GO" id="GO:0042742">
    <property type="term" value="P:defense response to bacterium"/>
    <property type="evidence" value="ECO:0000318"/>
    <property type="project" value="GO_Central"/>
</dbReference>
<evidence type="ECO:0000313" key="25">
    <source>
        <dbReference type="Proteomes" id="UP000008810"/>
    </source>
</evidence>
<dbReference type="InterPro" id="IPR001220">
    <property type="entry name" value="Legume_lectin_dom"/>
</dbReference>
<keyword evidence="15 20" id="KW-1133">Transmembrane helix</keyword>
<evidence type="ECO:0000256" key="19">
    <source>
        <dbReference type="PROSITE-ProRule" id="PRU10141"/>
    </source>
</evidence>
<evidence type="ECO:0000256" key="2">
    <source>
        <dbReference type="ARBA" id="ARBA00004479"/>
    </source>
</evidence>
<comment type="subcellular location">
    <subcellularLocation>
        <location evidence="1">Cell membrane</location>
    </subcellularLocation>
    <subcellularLocation>
        <location evidence="2">Membrane</location>
        <topology evidence="2">Single-pass type I membrane protein</topology>
    </subcellularLocation>
</comment>
<evidence type="ECO:0000256" key="4">
    <source>
        <dbReference type="ARBA" id="ARBA00010217"/>
    </source>
</evidence>
<reference evidence="24" key="3">
    <citation type="submission" date="2018-08" db="UniProtKB">
        <authorList>
            <consortium name="EnsemblPlants"/>
        </authorList>
    </citation>
    <scope>IDENTIFICATION</scope>
    <source>
        <strain evidence="24">cv. Bd21</strain>
    </source>
</reference>
<dbReference type="SUPFAM" id="SSF49899">
    <property type="entry name" value="Concanavalin A-like lectins/glucanases"/>
    <property type="match status" value="1"/>
</dbReference>
<dbReference type="InParanoid" id="A0A0Q3JU09"/>
<keyword evidence="12 19" id="KW-0547">Nucleotide-binding</keyword>
<comment type="similarity">
    <text evidence="4">In the C-terminal section; belongs to the protein kinase superfamily. Ser/Thr protein kinase family.</text>
</comment>
<reference evidence="23 24" key="1">
    <citation type="journal article" date="2010" name="Nature">
        <title>Genome sequencing and analysis of the model grass Brachypodium distachyon.</title>
        <authorList>
            <consortium name="International Brachypodium Initiative"/>
        </authorList>
    </citation>
    <scope>NUCLEOTIDE SEQUENCE [LARGE SCALE GENOMIC DNA]</scope>
    <source>
        <strain evidence="23 24">Bd21</strain>
    </source>
</reference>
<accession>A0A0Q3JU09</accession>
<keyword evidence="17" id="KW-0675">Receptor</keyword>
<keyword evidence="9 20" id="KW-0812">Transmembrane</keyword>
<dbReference type="GO" id="GO:0005886">
    <property type="term" value="C:plasma membrane"/>
    <property type="evidence" value="ECO:0000318"/>
    <property type="project" value="GO_Central"/>
</dbReference>
<keyword evidence="7" id="KW-0723">Serine/threonine-protein kinase</keyword>
<keyword evidence="14 19" id="KW-0067">ATP-binding</keyword>
<evidence type="ECO:0000256" key="3">
    <source>
        <dbReference type="ARBA" id="ARBA00008536"/>
    </source>
</evidence>
<evidence type="ECO:0000256" key="9">
    <source>
        <dbReference type="ARBA" id="ARBA00022692"/>
    </source>
</evidence>
<evidence type="ECO:0000313" key="23">
    <source>
        <dbReference type="EMBL" id="KQK15564.1"/>
    </source>
</evidence>
<dbReference type="EnsemblPlants" id="KQK15564">
    <property type="protein sequence ID" value="KQK15564"/>
    <property type="gene ID" value="BRADI_1g23700v3"/>
</dbReference>
<dbReference type="AlphaFoldDB" id="A0A0Q3JU09"/>
<name>A0A0Q3JU09_BRADI</name>
<dbReference type="InterPro" id="IPR011009">
    <property type="entry name" value="Kinase-like_dom_sf"/>
</dbReference>
<evidence type="ECO:0000256" key="20">
    <source>
        <dbReference type="SAM" id="Phobius"/>
    </source>
</evidence>
<dbReference type="InterPro" id="IPR050528">
    <property type="entry name" value="L-type_Lectin-RKs"/>
</dbReference>
<feature type="transmembrane region" description="Helical" evidence="20">
    <location>
        <begin position="294"/>
        <end position="317"/>
    </location>
</feature>
<evidence type="ECO:0000256" key="8">
    <source>
        <dbReference type="ARBA" id="ARBA00022679"/>
    </source>
</evidence>
<keyword evidence="25" id="KW-1185">Reference proteome</keyword>
<feature type="binding site" evidence="19">
    <location>
        <position position="379"/>
    </location>
    <ligand>
        <name>ATP</name>
        <dbReference type="ChEBI" id="CHEBI:30616"/>
    </ligand>
</feature>
<keyword evidence="8" id="KW-0808">Transferase</keyword>
<evidence type="ECO:0000256" key="14">
    <source>
        <dbReference type="ARBA" id="ARBA00022840"/>
    </source>
</evidence>
<dbReference type="Gene3D" id="2.60.120.200">
    <property type="match status" value="1"/>
</dbReference>
<evidence type="ECO:0000256" key="10">
    <source>
        <dbReference type="ARBA" id="ARBA00022729"/>
    </source>
</evidence>
<keyword evidence="11" id="KW-0430">Lectin</keyword>